<comment type="subunit">
    <text evidence="8">The complex is composed of two ATP-binding proteins (OpuCA), two transmembrane proteins (OpuCB and OpuCD) and a solute-binding protein (OpuCC).</text>
</comment>
<dbReference type="InterPro" id="IPR003439">
    <property type="entry name" value="ABC_transporter-like_ATP-bd"/>
</dbReference>
<dbReference type="InterPro" id="IPR003593">
    <property type="entry name" value="AAA+_ATPase"/>
</dbReference>
<dbReference type="FunFam" id="3.40.50.300:FF:000425">
    <property type="entry name" value="Probable ABC transporter, ATP-binding subunit"/>
    <property type="match status" value="1"/>
</dbReference>
<dbReference type="EMBL" id="ATAE01000008">
    <property type="protein sequence ID" value="ERN54358.1"/>
    <property type="molecule type" value="Genomic_DNA"/>
</dbReference>
<keyword evidence="6" id="KW-0129">CBS domain</keyword>
<keyword evidence="2 9" id="KW-0813">Transport</keyword>
<comment type="similarity">
    <text evidence="1 9">Belongs to the ABC transporter superfamily.</text>
</comment>
<name>U6SRY9_9BACI</name>
<comment type="subunit">
    <text evidence="9">The complex is probably composed of two ATP-binding proteins, two transmembrane proteins and a solute-binding protein.</text>
</comment>
<keyword evidence="9" id="KW-0472">Membrane</keyword>
<feature type="domain" description="ABC transporter" evidence="10">
    <location>
        <begin position="8"/>
        <end position="243"/>
    </location>
</feature>
<dbReference type="InterPro" id="IPR017871">
    <property type="entry name" value="ABC_transporter-like_CS"/>
</dbReference>
<evidence type="ECO:0000256" key="5">
    <source>
        <dbReference type="ARBA" id="ARBA00022840"/>
    </source>
</evidence>
<dbReference type="Gene3D" id="3.40.50.300">
    <property type="entry name" value="P-loop containing nucleotide triphosphate hydrolases"/>
    <property type="match status" value="1"/>
</dbReference>
<dbReference type="GO" id="GO:0005886">
    <property type="term" value="C:plasma membrane"/>
    <property type="evidence" value="ECO:0007669"/>
    <property type="project" value="UniProtKB-SubCell"/>
</dbReference>
<evidence type="ECO:0000256" key="2">
    <source>
        <dbReference type="ARBA" id="ARBA00022448"/>
    </source>
</evidence>
<proteinExistence type="inferred from homology"/>
<reference evidence="11 12" key="1">
    <citation type="journal article" date="2013" name="Genome Announc.">
        <title>Genome Sequence of the Extreme Obligate Alkaliphile Bacillus marmarensis Strain DSM 21297.</title>
        <authorList>
            <person name="Wernick D.G."/>
            <person name="Choi K.Y."/>
            <person name="Tat C.A."/>
            <person name="Lafontaine Rivera J.G."/>
            <person name="Liao J.C."/>
        </authorList>
    </citation>
    <scope>NUCLEOTIDE SEQUENCE [LARGE SCALE GENOMIC DNA]</scope>
    <source>
        <strain evidence="11 12">DSM 21297</strain>
    </source>
</reference>
<comment type="catalytic activity">
    <reaction evidence="7">
        <text>a quaternary ammonium(out) + ATP + H2O = a quaternary ammonium(in) + ADP + phosphate + H(+)</text>
        <dbReference type="Rhea" id="RHEA:11036"/>
        <dbReference type="ChEBI" id="CHEBI:15377"/>
        <dbReference type="ChEBI" id="CHEBI:15378"/>
        <dbReference type="ChEBI" id="CHEBI:30616"/>
        <dbReference type="ChEBI" id="CHEBI:35267"/>
        <dbReference type="ChEBI" id="CHEBI:43474"/>
        <dbReference type="ChEBI" id="CHEBI:456216"/>
        <dbReference type="EC" id="7.6.2.9"/>
    </reaction>
</comment>
<dbReference type="GO" id="GO:0031460">
    <property type="term" value="P:glycine betaine transport"/>
    <property type="evidence" value="ECO:0007669"/>
    <property type="project" value="InterPro"/>
</dbReference>
<dbReference type="PANTHER" id="PTHR43117">
    <property type="entry name" value="OSMOPROTECTANT IMPORT ATP-BINDING PROTEIN OSMV"/>
    <property type="match status" value="1"/>
</dbReference>
<evidence type="ECO:0000313" key="11">
    <source>
        <dbReference type="EMBL" id="ERN54358.1"/>
    </source>
</evidence>
<evidence type="ECO:0000259" key="10">
    <source>
        <dbReference type="PROSITE" id="PS50893"/>
    </source>
</evidence>
<dbReference type="AlphaFoldDB" id="U6SRY9"/>
<evidence type="ECO:0000256" key="3">
    <source>
        <dbReference type="ARBA" id="ARBA00022737"/>
    </source>
</evidence>
<dbReference type="Pfam" id="PF00005">
    <property type="entry name" value="ABC_tran"/>
    <property type="match status" value="1"/>
</dbReference>
<keyword evidence="9" id="KW-0997">Cell inner membrane</keyword>
<dbReference type="PANTHER" id="PTHR43117:SF4">
    <property type="entry name" value="OSMOPROTECTANT IMPORT ATP-BINDING PROTEIN OSMV"/>
    <property type="match status" value="1"/>
</dbReference>
<sequence>MKGIEGMITFDNVSKQYEDGTKAVDTLNFTVNKGEFFVVIGPSGCGKTTTMKMVNRLIDPTDGTIRINDQDIKEGDIHTLRWNIGYVLQQIALFPNMTVAENISVVPEMKKWSKEKIKKRVDELLNLVGLEPETYRDRMTNELSGGQQQRVGVARALAADPDILLMDEPFSALDPISREQLQEDIQQLQHKIQKTIVFVTHDMDEALKLGDRICMMKEGKIIQIGTPSELMNNPADPFVTQFLGNRQVDAENKASEKLTVADVMDRNVNLVNHSALSEKHTISQNEWIETAFLRLNEGSVPYLLVKENEEVVGTVSYEDLARMWMKEREAQ</sequence>
<evidence type="ECO:0000313" key="12">
    <source>
        <dbReference type="Proteomes" id="UP000017170"/>
    </source>
</evidence>
<dbReference type="GO" id="GO:0006865">
    <property type="term" value="P:amino acid transport"/>
    <property type="evidence" value="ECO:0007669"/>
    <property type="project" value="UniProtKB-UniRule"/>
</dbReference>
<comment type="subcellular location">
    <subcellularLocation>
        <location evidence="9">Cell inner membrane</location>
        <topology evidence="9">Peripheral membrane protein</topology>
    </subcellularLocation>
</comment>
<keyword evidence="3" id="KW-0677">Repeat</keyword>
<dbReference type="InterPro" id="IPR005892">
    <property type="entry name" value="Gly-betaine_transp_ATP-bd"/>
</dbReference>
<dbReference type="InterPro" id="IPR046342">
    <property type="entry name" value="CBS_dom_sf"/>
</dbReference>
<dbReference type="GO" id="GO:0015418">
    <property type="term" value="F:ABC-type quaternary ammonium compound transporting activity"/>
    <property type="evidence" value="ECO:0007669"/>
    <property type="project" value="UniProtKB-EC"/>
</dbReference>
<accession>U6SRY9</accession>
<keyword evidence="5 9" id="KW-0067">ATP-binding</keyword>
<dbReference type="PATRIC" id="fig|1188261.3.peg.999"/>
<evidence type="ECO:0000256" key="7">
    <source>
        <dbReference type="ARBA" id="ARBA00052482"/>
    </source>
</evidence>
<gene>
    <name evidence="11" type="ORF">A33I_08035</name>
</gene>
<dbReference type="SUPFAM" id="SSF54631">
    <property type="entry name" value="CBS-domain pair"/>
    <property type="match status" value="1"/>
</dbReference>
<dbReference type="PROSITE" id="PS00211">
    <property type="entry name" value="ABC_TRANSPORTER_1"/>
    <property type="match status" value="1"/>
</dbReference>
<dbReference type="GO" id="GO:0005524">
    <property type="term" value="F:ATP binding"/>
    <property type="evidence" value="ECO:0007669"/>
    <property type="project" value="UniProtKB-UniRule"/>
</dbReference>
<comment type="caution">
    <text evidence="11">The sequence shown here is derived from an EMBL/GenBank/DDBJ whole genome shotgun (WGS) entry which is preliminary data.</text>
</comment>
<evidence type="ECO:0000256" key="8">
    <source>
        <dbReference type="ARBA" id="ARBA00063934"/>
    </source>
</evidence>
<dbReference type="PROSITE" id="PS50893">
    <property type="entry name" value="ABC_TRANSPORTER_2"/>
    <property type="match status" value="1"/>
</dbReference>
<dbReference type="InterPro" id="IPR027417">
    <property type="entry name" value="P-loop_NTPase"/>
</dbReference>
<dbReference type="GO" id="GO:0016887">
    <property type="term" value="F:ATP hydrolysis activity"/>
    <property type="evidence" value="ECO:0007669"/>
    <property type="project" value="UniProtKB-UniRule"/>
</dbReference>
<protein>
    <recommendedName>
        <fullName evidence="9">Quaternary amine transport ATP-binding protein</fullName>
        <ecNumber evidence="9">7.6.2.9</ecNumber>
    </recommendedName>
</protein>
<evidence type="ECO:0000256" key="1">
    <source>
        <dbReference type="ARBA" id="ARBA00005417"/>
    </source>
</evidence>
<organism evidence="11 12">
    <name type="scientific">Alkalihalophilus marmarensis DSM 21297</name>
    <dbReference type="NCBI Taxonomy" id="1188261"/>
    <lineage>
        <taxon>Bacteria</taxon>
        <taxon>Bacillati</taxon>
        <taxon>Bacillota</taxon>
        <taxon>Bacilli</taxon>
        <taxon>Bacillales</taxon>
        <taxon>Bacillaceae</taxon>
        <taxon>Alkalihalophilus</taxon>
    </lineage>
</organism>
<dbReference type="EC" id="7.6.2.9" evidence="9"/>
<keyword evidence="12" id="KW-1185">Reference proteome</keyword>
<keyword evidence="9" id="KW-1003">Cell membrane</keyword>
<dbReference type="NCBIfam" id="TIGR01186">
    <property type="entry name" value="proV"/>
    <property type="match status" value="1"/>
</dbReference>
<keyword evidence="4 9" id="KW-0547">Nucleotide-binding</keyword>
<evidence type="ECO:0000256" key="6">
    <source>
        <dbReference type="ARBA" id="ARBA00023122"/>
    </source>
</evidence>
<evidence type="ECO:0000256" key="4">
    <source>
        <dbReference type="ARBA" id="ARBA00022741"/>
    </source>
</evidence>
<dbReference type="SMART" id="SM00382">
    <property type="entry name" value="AAA"/>
    <property type="match status" value="1"/>
</dbReference>
<dbReference type="SUPFAM" id="SSF52540">
    <property type="entry name" value="P-loop containing nucleoside triphosphate hydrolases"/>
    <property type="match status" value="1"/>
</dbReference>
<dbReference type="Proteomes" id="UP000017170">
    <property type="component" value="Unassembled WGS sequence"/>
</dbReference>
<evidence type="ECO:0000256" key="9">
    <source>
        <dbReference type="RuleBase" id="RU369116"/>
    </source>
</evidence>